<gene>
    <name evidence="3" type="ORF">PBV87_15025</name>
</gene>
<dbReference type="EMBL" id="JAQIFT010000055">
    <property type="protein sequence ID" value="MDA3732788.1"/>
    <property type="molecule type" value="Genomic_DNA"/>
</dbReference>
<dbReference type="PROSITE" id="PS51819">
    <property type="entry name" value="VOC"/>
    <property type="match status" value="1"/>
</dbReference>
<dbReference type="InterPro" id="IPR051332">
    <property type="entry name" value="Fosfomycin_Res_Enzymes"/>
</dbReference>
<dbReference type="Gene3D" id="3.10.180.10">
    <property type="entry name" value="2,3-Dihydroxybiphenyl 1,2-Dioxygenase, domain 1"/>
    <property type="match status" value="1"/>
</dbReference>
<dbReference type="PANTHER" id="PTHR36113:SF6">
    <property type="entry name" value="FOSFOMYCIN RESISTANCE PROTEIN FOSX"/>
    <property type="match status" value="1"/>
</dbReference>
<dbReference type="SUPFAM" id="SSF54593">
    <property type="entry name" value="Glyoxalase/Bleomycin resistance protein/Dihydroxybiphenyl dioxygenase"/>
    <property type="match status" value="1"/>
</dbReference>
<evidence type="ECO:0000313" key="3">
    <source>
        <dbReference type="EMBL" id="MDA3732788.1"/>
    </source>
</evidence>
<protein>
    <submittedName>
        <fullName evidence="3">VOC family protein</fullName>
    </submittedName>
</protein>
<keyword evidence="1" id="KW-0479">Metal-binding</keyword>
<evidence type="ECO:0000259" key="2">
    <source>
        <dbReference type="PROSITE" id="PS51819"/>
    </source>
</evidence>
<dbReference type="PANTHER" id="PTHR36113">
    <property type="entry name" value="LYASE, PUTATIVE-RELATED-RELATED"/>
    <property type="match status" value="1"/>
</dbReference>
<organism evidence="3 4">
    <name type="scientific">Holtiella tumoricola</name>
    <dbReference type="NCBI Taxonomy" id="3018743"/>
    <lineage>
        <taxon>Bacteria</taxon>
        <taxon>Bacillati</taxon>
        <taxon>Bacillota</taxon>
        <taxon>Clostridia</taxon>
        <taxon>Lachnospirales</taxon>
        <taxon>Cellulosilyticaceae</taxon>
        <taxon>Holtiella</taxon>
    </lineage>
</organism>
<reference evidence="3" key="1">
    <citation type="journal article" date="2023" name="Int. J. Syst. Evol. Microbiol.">
        <title>&lt;i&gt;Holtiella tumoricola&lt;/i&gt; gen. nov. sp. nov., isolated from a human clinical sample.</title>
        <authorList>
            <person name="Allen-Vercoe E."/>
            <person name="Daigneault M.C."/>
            <person name="Vancuren S.J."/>
            <person name="Cochrane K."/>
            <person name="O'Neal L.L."/>
            <person name="Sankaranarayanan K."/>
            <person name="Lawson P.A."/>
        </authorList>
    </citation>
    <scope>NUCLEOTIDE SEQUENCE</scope>
    <source>
        <strain evidence="3">CC70A</strain>
    </source>
</reference>
<dbReference type="GO" id="GO:0046872">
    <property type="term" value="F:metal ion binding"/>
    <property type="evidence" value="ECO:0007669"/>
    <property type="project" value="UniProtKB-KW"/>
</dbReference>
<dbReference type="RefSeq" id="WP_271012779.1">
    <property type="nucleotide sequence ID" value="NZ_JAQIFT010000055.1"/>
</dbReference>
<name>A0AA42DPK3_9FIRM</name>
<dbReference type="Pfam" id="PF00903">
    <property type="entry name" value="Glyoxalase"/>
    <property type="match status" value="1"/>
</dbReference>
<proteinExistence type="predicted"/>
<accession>A0AA42DPK3</accession>
<dbReference type="AlphaFoldDB" id="A0AA42DPK3"/>
<dbReference type="Proteomes" id="UP001169242">
    <property type="component" value="Unassembled WGS sequence"/>
</dbReference>
<dbReference type="InterPro" id="IPR004360">
    <property type="entry name" value="Glyas_Fos-R_dOase_dom"/>
</dbReference>
<dbReference type="InterPro" id="IPR037523">
    <property type="entry name" value="VOC_core"/>
</dbReference>
<evidence type="ECO:0000313" key="4">
    <source>
        <dbReference type="Proteomes" id="UP001169242"/>
    </source>
</evidence>
<evidence type="ECO:0000256" key="1">
    <source>
        <dbReference type="ARBA" id="ARBA00022723"/>
    </source>
</evidence>
<keyword evidence="4" id="KW-1185">Reference proteome</keyword>
<dbReference type="InterPro" id="IPR029068">
    <property type="entry name" value="Glyas_Bleomycin-R_OHBP_Dase"/>
</dbReference>
<feature type="domain" description="VOC" evidence="2">
    <location>
        <begin position="3"/>
        <end position="130"/>
    </location>
</feature>
<comment type="caution">
    <text evidence="3">The sequence shown here is derived from an EMBL/GenBank/DDBJ whole genome shotgun (WGS) entry which is preliminary data.</text>
</comment>
<sequence>MRKIHHVCIQTNNYKASLDFYTHILGFKVIQETKDFHNRAYNTWIEQDGFMIELQTGKKEDLLIDINSKSKGLVHMCFLVEDVQQEVKRILDLGYKHFKLKNNNEIYEVEGSALSKVIAPEGTIIELRDIAEL</sequence>